<name>A0A1F5VJW8_9BACT</name>
<evidence type="ECO:0000313" key="1">
    <source>
        <dbReference type="EMBL" id="OGF63694.1"/>
    </source>
</evidence>
<organism evidence="1 2">
    <name type="scientific">Candidatus Fischerbacteria bacterium RBG_13_37_8</name>
    <dbReference type="NCBI Taxonomy" id="1817863"/>
    <lineage>
        <taxon>Bacteria</taxon>
        <taxon>Candidatus Fischeribacteriota</taxon>
    </lineage>
</organism>
<proteinExistence type="predicted"/>
<evidence type="ECO:0000313" key="2">
    <source>
        <dbReference type="Proteomes" id="UP000178943"/>
    </source>
</evidence>
<accession>A0A1F5VJW8</accession>
<reference evidence="1 2" key="1">
    <citation type="journal article" date="2016" name="Nat. Commun.">
        <title>Thousands of microbial genomes shed light on interconnected biogeochemical processes in an aquifer system.</title>
        <authorList>
            <person name="Anantharaman K."/>
            <person name="Brown C.T."/>
            <person name="Hug L.A."/>
            <person name="Sharon I."/>
            <person name="Castelle C.J."/>
            <person name="Probst A.J."/>
            <person name="Thomas B.C."/>
            <person name="Singh A."/>
            <person name="Wilkins M.J."/>
            <person name="Karaoz U."/>
            <person name="Brodie E.L."/>
            <person name="Williams K.H."/>
            <person name="Hubbard S.S."/>
            <person name="Banfield J.F."/>
        </authorList>
    </citation>
    <scope>NUCLEOTIDE SEQUENCE [LARGE SCALE GENOMIC DNA]</scope>
</reference>
<dbReference type="Proteomes" id="UP000178943">
    <property type="component" value="Unassembled WGS sequence"/>
</dbReference>
<gene>
    <name evidence="1" type="ORF">A2Y62_09490</name>
</gene>
<protein>
    <submittedName>
        <fullName evidence="1">Uncharacterized protein</fullName>
    </submittedName>
</protein>
<dbReference type="EMBL" id="MFGW01000154">
    <property type="protein sequence ID" value="OGF63694.1"/>
    <property type="molecule type" value="Genomic_DNA"/>
</dbReference>
<comment type="caution">
    <text evidence="1">The sequence shown here is derived from an EMBL/GenBank/DDBJ whole genome shotgun (WGS) entry which is preliminary data.</text>
</comment>
<sequence>MNMHKKTFILLLICGSLFLKILLSDNPSLAISHSSYYDNNPLISVNGFIFTINHAIPSIPENLQYKNAPGYNYFLLKFKARVHAEWKSELKQLGVTLYDYIPVNTYIIKAHAESLEQIKRKPYV</sequence>
<dbReference type="AlphaFoldDB" id="A0A1F5VJW8"/>